<dbReference type="GO" id="GO:0015562">
    <property type="term" value="F:efflux transmembrane transporter activity"/>
    <property type="evidence" value="ECO:0007669"/>
    <property type="project" value="InterPro"/>
</dbReference>
<evidence type="ECO:0000313" key="3">
    <source>
        <dbReference type="EMBL" id="QWT48199.1"/>
    </source>
</evidence>
<proteinExistence type="predicted"/>
<evidence type="ECO:0000313" key="4">
    <source>
        <dbReference type="Proteomes" id="UP000683428"/>
    </source>
</evidence>
<reference evidence="3" key="1">
    <citation type="submission" date="2020-11" db="EMBL/GenBank/DDBJ databases">
        <title>Azospira inquinata sp. nov.</title>
        <authorList>
            <person name="Moe W.M."/>
            <person name="Mikes M.C."/>
        </authorList>
    </citation>
    <scope>NUCLEOTIDE SEQUENCE</scope>
    <source>
        <strain evidence="3">Azo-3</strain>
    </source>
</reference>
<gene>
    <name evidence="3" type="ORF">Azoinq_10005</name>
</gene>
<accession>A0A975XTX6</accession>
<dbReference type="PANTHER" id="PTHR30438">
    <property type="entry name" value="36 KDA ANTIGEN-RELATED"/>
    <property type="match status" value="1"/>
</dbReference>
<protein>
    <submittedName>
        <fullName evidence="3">Efflux RND transporter periplasmic adaptor subunit</fullName>
    </submittedName>
</protein>
<sequence>MNGRNFRTLALVAVLAGGGWLLWHYLQPTPLPPWLASGNGRLEATEVDVATKLAGRLREVNAWEGDQVKADQVLARLDADDPRAQLRSAQAQASQAHVSIGEARENVRSAASQLELARATLARSESLVQRGFITRDKLDQDRTKVQTAQASLEAAQARVDEATHAAEAARAKSASVQVTVNDTDIKAPRNGRVLYRLAEPGEVLGAGGKVLTLLDLSDVYMTFYLPTDKAGQVSLGAEARIVLDALPNQPIPARVTFVSPQSQFTPKAVETHTEREKLMFRIKVRIPPEWLVAHPKLINPGSPGVAYVRLEVPGQGAAPAAWPAFLQVK</sequence>
<dbReference type="GO" id="GO:0005886">
    <property type="term" value="C:plasma membrane"/>
    <property type="evidence" value="ECO:0007669"/>
    <property type="project" value="TreeGrafter"/>
</dbReference>
<name>A0A975XTX6_9RHOO</name>
<dbReference type="AlphaFoldDB" id="A0A975XTX6"/>
<feature type="coiled-coil region" evidence="1">
    <location>
        <begin position="138"/>
        <end position="172"/>
    </location>
</feature>
<organism evidence="3 4">
    <name type="scientific">Azospira inquinata</name>
    <dbReference type="NCBI Taxonomy" id="2785627"/>
    <lineage>
        <taxon>Bacteria</taxon>
        <taxon>Pseudomonadati</taxon>
        <taxon>Pseudomonadota</taxon>
        <taxon>Betaproteobacteria</taxon>
        <taxon>Rhodocyclales</taxon>
        <taxon>Rhodocyclaceae</taxon>
        <taxon>Azospira</taxon>
    </lineage>
</organism>
<dbReference type="PANTHER" id="PTHR30438:SF2">
    <property type="entry name" value="MEMBRANE PROTEIN"/>
    <property type="match status" value="1"/>
</dbReference>
<evidence type="ECO:0000259" key="2">
    <source>
        <dbReference type="Pfam" id="PF25876"/>
    </source>
</evidence>
<dbReference type="Proteomes" id="UP000683428">
    <property type="component" value="Chromosome"/>
</dbReference>
<keyword evidence="4" id="KW-1185">Reference proteome</keyword>
<dbReference type="KEGG" id="aiq:Azoinq_10005"/>
<dbReference type="RefSeq" id="WP_216129484.1">
    <property type="nucleotide sequence ID" value="NZ_CP064782.1"/>
</dbReference>
<dbReference type="EMBL" id="CP064782">
    <property type="protein sequence ID" value="QWT48199.1"/>
    <property type="molecule type" value="Genomic_DNA"/>
</dbReference>
<dbReference type="Pfam" id="PF25876">
    <property type="entry name" value="HH_MFP_RND"/>
    <property type="match status" value="1"/>
</dbReference>
<evidence type="ECO:0000256" key="1">
    <source>
        <dbReference type="SAM" id="Coils"/>
    </source>
</evidence>
<keyword evidence="1" id="KW-0175">Coiled coil</keyword>
<dbReference type="InterPro" id="IPR058624">
    <property type="entry name" value="MdtA-like_HH"/>
</dbReference>
<feature type="domain" description="Multidrug resistance protein MdtA-like alpha-helical hairpin" evidence="2">
    <location>
        <begin position="109"/>
        <end position="163"/>
    </location>
</feature>